<accession>A0A2M6X034</accession>
<dbReference type="Pfam" id="PF05193">
    <property type="entry name" value="Peptidase_M16_C"/>
    <property type="match status" value="1"/>
</dbReference>
<comment type="caution">
    <text evidence="5">The sequence shown here is derived from an EMBL/GenBank/DDBJ whole genome shotgun (WGS) entry which is preliminary data.</text>
</comment>
<evidence type="ECO:0000256" key="1">
    <source>
        <dbReference type="ARBA" id="ARBA00007261"/>
    </source>
</evidence>
<dbReference type="GO" id="GO:0046872">
    <property type="term" value="F:metal ion binding"/>
    <property type="evidence" value="ECO:0007669"/>
    <property type="project" value="InterPro"/>
</dbReference>
<dbReference type="AlphaFoldDB" id="A0A2M6X034"/>
<dbReference type="Pfam" id="PF00675">
    <property type="entry name" value="Peptidase_M16"/>
    <property type="match status" value="1"/>
</dbReference>
<protein>
    <recommendedName>
        <fullName evidence="7">Insulinase family protein</fullName>
    </recommendedName>
</protein>
<dbReference type="PANTHER" id="PTHR11851:SF49">
    <property type="entry name" value="MITOCHONDRIAL-PROCESSING PEPTIDASE SUBUNIT ALPHA"/>
    <property type="match status" value="1"/>
</dbReference>
<dbReference type="InterPro" id="IPR050361">
    <property type="entry name" value="MPP/UQCRC_Complex"/>
</dbReference>
<dbReference type="PROSITE" id="PS00143">
    <property type="entry name" value="INSULINASE"/>
    <property type="match status" value="1"/>
</dbReference>
<evidence type="ECO:0000259" key="4">
    <source>
        <dbReference type="Pfam" id="PF05193"/>
    </source>
</evidence>
<reference evidence="6" key="1">
    <citation type="submission" date="2017-09" db="EMBL/GenBank/DDBJ databases">
        <title>Depth-based differentiation of microbial function through sediment-hosted aquifers and enrichment of novel symbionts in the deep terrestrial subsurface.</title>
        <authorList>
            <person name="Probst A.J."/>
            <person name="Ladd B."/>
            <person name="Jarett J.K."/>
            <person name="Geller-Mcgrath D.E."/>
            <person name="Sieber C.M.K."/>
            <person name="Emerson J.B."/>
            <person name="Anantharaman K."/>
            <person name="Thomas B.C."/>
            <person name="Malmstrom R."/>
            <person name="Stieglmeier M."/>
            <person name="Klingl A."/>
            <person name="Woyke T."/>
            <person name="Ryan C.M."/>
            <person name="Banfield J.F."/>
        </authorList>
    </citation>
    <scope>NUCLEOTIDE SEQUENCE [LARGE SCALE GENOMIC DNA]</scope>
</reference>
<dbReference type="Proteomes" id="UP000230731">
    <property type="component" value="Unassembled WGS sequence"/>
</dbReference>
<evidence type="ECO:0008006" key="7">
    <source>
        <dbReference type="Google" id="ProtNLM"/>
    </source>
</evidence>
<evidence type="ECO:0000259" key="3">
    <source>
        <dbReference type="Pfam" id="PF00675"/>
    </source>
</evidence>
<dbReference type="PANTHER" id="PTHR11851">
    <property type="entry name" value="METALLOPROTEASE"/>
    <property type="match status" value="1"/>
</dbReference>
<name>A0A2M6X034_9BACT</name>
<dbReference type="EMBL" id="PEZP01000012">
    <property type="protein sequence ID" value="PIT98367.1"/>
    <property type="molecule type" value="Genomic_DNA"/>
</dbReference>
<dbReference type="InterPro" id="IPR007863">
    <property type="entry name" value="Peptidase_M16_C"/>
</dbReference>
<feature type="domain" description="Peptidase M16 N-terminal" evidence="3">
    <location>
        <begin position="28"/>
        <end position="165"/>
    </location>
</feature>
<dbReference type="InterPro" id="IPR011765">
    <property type="entry name" value="Pept_M16_N"/>
</dbReference>
<dbReference type="GO" id="GO:0006508">
    <property type="term" value="P:proteolysis"/>
    <property type="evidence" value="ECO:0007669"/>
    <property type="project" value="InterPro"/>
</dbReference>
<comment type="similarity">
    <text evidence="1 2">Belongs to the peptidase M16 family.</text>
</comment>
<proteinExistence type="inferred from homology"/>
<evidence type="ECO:0000313" key="5">
    <source>
        <dbReference type="EMBL" id="PIT98367.1"/>
    </source>
</evidence>
<dbReference type="InterPro" id="IPR001431">
    <property type="entry name" value="Pept_M16_Zn_BS"/>
</dbReference>
<dbReference type="InterPro" id="IPR011249">
    <property type="entry name" value="Metalloenz_LuxS/M16"/>
</dbReference>
<organism evidence="5 6">
    <name type="scientific">Candidatus Andersenbacteria bacterium CG10_big_fil_rev_8_21_14_0_10_54_11</name>
    <dbReference type="NCBI Taxonomy" id="1974485"/>
    <lineage>
        <taxon>Bacteria</taxon>
        <taxon>Candidatus Anderseniibacteriota</taxon>
    </lineage>
</organism>
<dbReference type="Gene3D" id="3.30.830.10">
    <property type="entry name" value="Metalloenzyme, LuxS/M16 peptidase-like"/>
    <property type="match status" value="2"/>
</dbReference>
<dbReference type="GO" id="GO:0004222">
    <property type="term" value="F:metalloendopeptidase activity"/>
    <property type="evidence" value="ECO:0007669"/>
    <property type="project" value="InterPro"/>
</dbReference>
<dbReference type="SUPFAM" id="SSF63411">
    <property type="entry name" value="LuxS/MPP-like metallohydrolase"/>
    <property type="match status" value="2"/>
</dbReference>
<sequence>MAKHMNPFPLVDEKSRNGLRTLFLPRSEGETVTLMALIGVGSRYETPRQSGLSHFLEHMFFKGTATRPDKREIAEVLDRVGADFNAFTAEELTAYYVKVPSEHLSLAADVVSDILLRSLFPAEEIEREKGVIKEEIRMYTDTPMRHVHHLWMQTLYGDHPLGRRIDGSIETVRTFRRSDFVRYTNRHYHTGNAIIAAAGRFDLASTRKLVHRAFAPLSVGAATMPRRAPRAVPAQRFVHERRASLDQSHLIVGVPGTDVHDPRRTAAELLATVLGGGMSSRLFLRVREEHGLAYSVRMYSENFVDSGSLMVQAGLRVDKASAALQLISEEFDRVIQEPVPAAELDKAKQILRGRMVMGLEETNAMAIFAGGQALLEGRVRTPEELWDEAAAVTPDELQAAAQELLAPPRRAAALLGPHKSVRAFTAVLDRAL</sequence>
<feature type="domain" description="Peptidase M16 C-terminal" evidence="4">
    <location>
        <begin position="176"/>
        <end position="351"/>
    </location>
</feature>
<evidence type="ECO:0000313" key="6">
    <source>
        <dbReference type="Proteomes" id="UP000230731"/>
    </source>
</evidence>
<evidence type="ECO:0000256" key="2">
    <source>
        <dbReference type="RuleBase" id="RU004447"/>
    </source>
</evidence>
<gene>
    <name evidence="5" type="ORF">COT71_01130</name>
</gene>